<dbReference type="Pfam" id="PF00254">
    <property type="entry name" value="FKBP_C"/>
    <property type="match status" value="1"/>
</dbReference>
<dbReference type="EC" id="5.2.1.8" evidence="3 6"/>
<keyword evidence="5 6" id="KW-0413">Isomerase</keyword>
<proteinExistence type="inferred from homology"/>
<evidence type="ECO:0000256" key="4">
    <source>
        <dbReference type="ARBA" id="ARBA00023110"/>
    </source>
</evidence>
<feature type="signal peptide" evidence="8">
    <location>
        <begin position="1"/>
        <end position="18"/>
    </location>
</feature>
<feature type="domain" description="PPIase FKBP-type" evidence="9">
    <location>
        <begin position="210"/>
        <end position="296"/>
    </location>
</feature>
<dbReference type="Pfam" id="PF01346">
    <property type="entry name" value="FKBP_N"/>
    <property type="match status" value="1"/>
</dbReference>
<comment type="similarity">
    <text evidence="2">Belongs to the FKBP-type PPIase family.</text>
</comment>
<protein>
    <recommendedName>
        <fullName evidence="3 6">peptidylprolyl isomerase</fullName>
        <ecNumber evidence="3 6">5.2.1.8</ecNumber>
    </recommendedName>
</protein>
<sequence length="334" mass="36936">MKKILLLAVIMMATAAYGTTPDNKKKKKKDKTEVKAEPLKLVTPSDSISYAAGMASTRGLLSYIQQEYNVDTAYIQDFIQGYKDAIASAGDPKFTARNAGMQIARLVEQRMLPSATKQFEGTKYAINKDIYNTAFIAGVLSDTTLMDVKSAAQLFTKVSEAENYRKEQAYKSENEQWLTANAAKEGVKTTASGLQYKVIKEGTGETPKATDRVKVRYEGKLIDGTEFDSSYKRGPEPTAFRADEVIKGWTEALTMMPVGSKWELYIPQNLGYGARQAGKIKPYSTLIFTVELVGIDKPEPVQESLKNTGDSSKKDARTVRKTRAERRKAAAGKK</sequence>
<keyword evidence="8" id="KW-0732">Signal</keyword>
<evidence type="ECO:0000256" key="5">
    <source>
        <dbReference type="ARBA" id="ARBA00023235"/>
    </source>
</evidence>
<evidence type="ECO:0000256" key="8">
    <source>
        <dbReference type="SAM" id="SignalP"/>
    </source>
</evidence>
<evidence type="ECO:0000256" key="7">
    <source>
        <dbReference type="SAM" id="MobiDB-lite"/>
    </source>
</evidence>
<accession>A0AAW7JQN9</accession>
<organism evidence="11 13">
    <name type="scientific">Leyella lascolaii</name>
    <dbReference type="NCBI Taxonomy" id="1776379"/>
    <lineage>
        <taxon>Bacteria</taxon>
        <taxon>Pseudomonadati</taxon>
        <taxon>Bacteroidota</taxon>
        <taxon>Bacteroidia</taxon>
        <taxon>Bacteroidales</taxon>
        <taxon>Prevotellaceae</taxon>
        <taxon>Leyella</taxon>
    </lineage>
</organism>
<evidence type="ECO:0000313" key="13">
    <source>
        <dbReference type="Proteomes" id="UP001168478"/>
    </source>
</evidence>
<dbReference type="GO" id="GO:0003755">
    <property type="term" value="F:peptidyl-prolyl cis-trans isomerase activity"/>
    <property type="evidence" value="ECO:0007669"/>
    <property type="project" value="UniProtKB-KW"/>
</dbReference>
<keyword evidence="12" id="KW-1185">Reference proteome</keyword>
<evidence type="ECO:0000256" key="1">
    <source>
        <dbReference type="ARBA" id="ARBA00000971"/>
    </source>
</evidence>
<dbReference type="Proteomes" id="UP001168478">
    <property type="component" value="Unassembled WGS sequence"/>
</dbReference>
<dbReference type="InterPro" id="IPR001179">
    <property type="entry name" value="PPIase_FKBP_dom"/>
</dbReference>
<feature type="compositionally biased region" description="Basic residues" evidence="7">
    <location>
        <begin position="319"/>
        <end position="334"/>
    </location>
</feature>
<dbReference type="PANTHER" id="PTHR43811">
    <property type="entry name" value="FKBP-TYPE PEPTIDYL-PROLYL CIS-TRANS ISOMERASE FKPA"/>
    <property type="match status" value="1"/>
</dbReference>
<keyword evidence="4 6" id="KW-0697">Rotamase</keyword>
<evidence type="ECO:0000256" key="3">
    <source>
        <dbReference type="ARBA" id="ARBA00013194"/>
    </source>
</evidence>
<dbReference type="EMBL" id="JAUEIE010000001">
    <property type="protein sequence ID" value="MDN0021700.1"/>
    <property type="molecule type" value="Genomic_DNA"/>
</dbReference>
<reference evidence="11" key="1">
    <citation type="submission" date="2023-06" db="EMBL/GenBank/DDBJ databases">
        <authorList>
            <person name="Zeman M."/>
            <person name="Kubasova T."/>
            <person name="Jahodarova E."/>
            <person name="Nykrynova M."/>
            <person name="Rychlik I."/>
        </authorList>
    </citation>
    <scope>NUCLEOTIDE SEQUENCE</scope>
    <source>
        <strain evidence="11">ET15</strain>
        <strain evidence="10">ET37</strain>
    </source>
</reference>
<dbReference type="PROSITE" id="PS50059">
    <property type="entry name" value="FKBP_PPIASE"/>
    <property type="match status" value="1"/>
</dbReference>
<evidence type="ECO:0000256" key="6">
    <source>
        <dbReference type="PROSITE-ProRule" id="PRU00277"/>
    </source>
</evidence>
<comment type="catalytic activity">
    <reaction evidence="1 6">
        <text>[protein]-peptidylproline (omega=180) = [protein]-peptidylproline (omega=0)</text>
        <dbReference type="Rhea" id="RHEA:16237"/>
        <dbReference type="Rhea" id="RHEA-COMP:10747"/>
        <dbReference type="Rhea" id="RHEA-COMP:10748"/>
        <dbReference type="ChEBI" id="CHEBI:83833"/>
        <dbReference type="ChEBI" id="CHEBI:83834"/>
        <dbReference type="EC" id="5.2.1.8"/>
    </reaction>
</comment>
<dbReference type="InterPro" id="IPR036944">
    <property type="entry name" value="PPIase_FKBP_N_sf"/>
</dbReference>
<name>A0AAW7JQN9_9BACT</name>
<feature type="chain" id="PRO_5043778970" description="peptidylprolyl isomerase" evidence="8">
    <location>
        <begin position="19"/>
        <end position="334"/>
    </location>
</feature>
<dbReference type="GO" id="GO:0006457">
    <property type="term" value="P:protein folding"/>
    <property type="evidence" value="ECO:0007669"/>
    <property type="project" value="InterPro"/>
</dbReference>
<dbReference type="Gene3D" id="1.10.287.460">
    <property type="entry name" value="Peptidyl-prolyl cis-trans isomerase, FKBP-type, N-terminal domain"/>
    <property type="match status" value="1"/>
</dbReference>
<comment type="caution">
    <text evidence="11">The sequence shown here is derived from an EMBL/GenBank/DDBJ whole genome shotgun (WGS) entry which is preliminary data.</text>
</comment>
<evidence type="ECO:0000259" key="9">
    <source>
        <dbReference type="PROSITE" id="PS50059"/>
    </source>
</evidence>
<dbReference type="RefSeq" id="WP_289824502.1">
    <property type="nucleotide sequence ID" value="NZ_JAUEIE010000001.1"/>
</dbReference>
<dbReference type="SUPFAM" id="SSF54534">
    <property type="entry name" value="FKBP-like"/>
    <property type="match status" value="1"/>
</dbReference>
<dbReference type="InterPro" id="IPR000774">
    <property type="entry name" value="PPIase_FKBP_N"/>
</dbReference>
<gene>
    <name evidence="10" type="ORF">QVN81_01490</name>
    <name evidence="11" type="ORF">QVN84_01480</name>
</gene>
<dbReference type="Proteomes" id="UP001167831">
    <property type="component" value="Unassembled WGS sequence"/>
</dbReference>
<evidence type="ECO:0000256" key="2">
    <source>
        <dbReference type="ARBA" id="ARBA00006577"/>
    </source>
</evidence>
<reference evidence="11" key="2">
    <citation type="submission" date="2023-08" db="EMBL/GenBank/DDBJ databases">
        <title>Identification and characterization of horizontal gene transfer across gut microbiota members of farm animals based on homology search.</title>
        <authorList>
            <person name="Schwarzerova J."/>
            <person name="Nykrynova M."/>
            <person name="Jureckova K."/>
            <person name="Cejkova D."/>
            <person name="Rychlik I."/>
        </authorList>
    </citation>
    <scope>NUCLEOTIDE SEQUENCE</scope>
    <source>
        <strain evidence="11">ET15</strain>
        <strain evidence="10">ET37</strain>
    </source>
</reference>
<evidence type="ECO:0000313" key="11">
    <source>
        <dbReference type="EMBL" id="MDN0024196.1"/>
    </source>
</evidence>
<feature type="region of interest" description="Disordered" evidence="7">
    <location>
        <begin position="299"/>
        <end position="334"/>
    </location>
</feature>
<dbReference type="EMBL" id="JAUEIF010000001">
    <property type="protein sequence ID" value="MDN0024196.1"/>
    <property type="molecule type" value="Genomic_DNA"/>
</dbReference>
<evidence type="ECO:0000313" key="12">
    <source>
        <dbReference type="Proteomes" id="UP001167831"/>
    </source>
</evidence>
<dbReference type="PANTHER" id="PTHR43811:SF19">
    <property type="entry name" value="39 KDA FK506-BINDING NUCLEAR PROTEIN"/>
    <property type="match status" value="1"/>
</dbReference>
<dbReference type="AlphaFoldDB" id="A0AAW7JQN9"/>
<evidence type="ECO:0000313" key="10">
    <source>
        <dbReference type="EMBL" id="MDN0021700.1"/>
    </source>
</evidence>
<dbReference type="Gene3D" id="3.10.50.40">
    <property type="match status" value="1"/>
</dbReference>
<dbReference type="InterPro" id="IPR046357">
    <property type="entry name" value="PPIase_dom_sf"/>
</dbReference>